<gene>
    <name evidence="8" type="ORF">CONLIGDRAFT_682026</name>
</gene>
<evidence type="ECO:0000256" key="1">
    <source>
        <dbReference type="ARBA" id="ARBA00004167"/>
    </source>
</evidence>
<dbReference type="GO" id="GO:0043386">
    <property type="term" value="P:mycotoxin biosynthetic process"/>
    <property type="evidence" value="ECO:0007669"/>
    <property type="project" value="InterPro"/>
</dbReference>
<dbReference type="STRING" id="1408157.A0A1J7IP11"/>
<dbReference type="EMBL" id="KV875098">
    <property type="protein sequence ID" value="OIW29109.1"/>
    <property type="molecule type" value="Genomic_DNA"/>
</dbReference>
<dbReference type="PANTHER" id="PTHR33365:SF12">
    <property type="entry name" value="TAT PATHWAY SIGNAL SEQUENCE"/>
    <property type="match status" value="1"/>
</dbReference>
<evidence type="ECO:0000256" key="5">
    <source>
        <dbReference type="ARBA" id="ARBA00023136"/>
    </source>
</evidence>
<evidence type="ECO:0000256" key="4">
    <source>
        <dbReference type="ARBA" id="ARBA00023026"/>
    </source>
</evidence>
<evidence type="ECO:0000313" key="8">
    <source>
        <dbReference type="EMBL" id="OIW29109.1"/>
    </source>
</evidence>
<organism evidence="8 9">
    <name type="scientific">Coniochaeta ligniaria NRRL 30616</name>
    <dbReference type="NCBI Taxonomy" id="1408157"/>
    <lineage>
        <taxon>Eukaryota</taxon>
        <taxon>Fungi</taxon>
        <taxon>Dikarya</taxon>
        <taxon>Ascomycota</taxon>
        <taxon>Pezizomycotina</taxon>
        <taxon>Sordariomycetes</taxon>
        <taxon>Sordariomycetidae</taxon>
        <taxon>Coniochaetales</taxon>
        <taxon>Coniochaetaceae</taxon>
        <taxon>Coniochaeta</taxon>
    </lineage>
</organism>
<comment type="subcellular location">
    <subcellularLocation>
        <location evidence="1">Membrane</location>
        <topology evidence="1">Single-pass membrane protein</topology>
    </subcellularLocation>
</comment>
<accession>A0A1J7IP11</accession>
<sequence length="193" mass="22288">MIVGGWILTIRDHLNNSTNPSGEQGYAALRHEPFPFERRLMMNPLDSNGTIQSNFVKKPSKVDDDAWTELLKYSNLRFTATELDSIDTARKNSAVQLPDGGYFGNVSVYHDLHCIKSIYRFLYTSHYYPTSTPEQIELRQLHIIHCLDMLRADIMCWGDLTPFTMQWSNSHRKPSANFSSPRQCVNWDAFSYC</sequence>
<protein>
    <recommendedName>
        <fullName evidence="10">Tat pathway signal sequence</fullName>
    </recommendedName>
</protein>
<name>A0A1J7IP11_9PEZI</name>
<dbReference type="GO" id="GO:0016020">
    <property type="term" value="C:membrane"/>
    <property type="evidence" value="ECO:0007669"/>
    <property type="project" value="UniProtKB-SubCell"/>
</dbReference>
<dbReference type="Pfam" id="PF11807">
    <property type="entry name" value="UstYa"/>
    <property type="match status" value="1"/>
</dbReference>
<keyword evidence="6" id="KW-0325">Glycoprotein</keyword>
<keyword evidence="5" id="KW-0472">Membrane</keyword>
<keyword evidence="3" id="KW-1133">Transmembrane helix</keyword>
<dbReference type="PANTHER" id="PTHR33365">
    <property type="entry name" value="YALI0B05434P"/>
    <property type="match status" value="1"/>
</dbReference>
<evidence type="ECO:0000256" key="7">
    <source>
        <dbReference type="ARBA" id="ARBA00035112"/>
    </source>
</evidence>
<dbReference type="AlphaFoldDB" id="A0A1J7IP11"/>
<dbReference type="InterPro" id="IPR021765">
    <property type="entry name" value="UstYa-like"/>
</dbReference>
<comment type="similarity">
    <text evidence="7">Belongs to the ustYa family.</text>
</comment>
<evidence type="ECO:0000256" key="3">
    <source>
        <dbReference type="ARBA" id="ARBA00022989"/>
    </source>
</evidence>
<keyword evidence="9" id="KW-1185">Reference proteome</keyword>
<keyword evidence="4" id="KW-0843">Virulence</keyword>
<evidence type="ECO:0008006" key="10">
    <source>
        <dbReference type="Google" id="ProtNLM"/>
    </source>
</evidence>
<evidence type="ECO:0000256" key="2">
    <source>
        <dbReference type="ARBA" id="ARBA00022692"/>
    </source>
</evidence>
<dbReference type="InParanoid" id="A0A1J7IP11"/>
<proteinExistence type="inferred from homology"/>
<reference evidence="8 9" key="1">
    <citation type="submission" date="2016-10" db="EMBL/GenBank/DDBJ databases">
        <title>Draft genome sequence of Coniochaeta ligniaria NRRL30616, a lignocellulolytic fungus for bioabatement of inhibitors in plant biomass hydrolysates.</title>
        <authorList>
            <consortium name="DOE Joint Genome Institute"/>
            <person name="Jimenez D.J."/>
            <person name="Hector R.E."/>
            <person name="Riley R."/>
            <person name="Sun H."/>
            <person name="Grigoriev I.V."/>
            <person name="Van Elsas J.D."/>
            <person name="Nichols N.N."/>
        </authorList>
    </citation>
    <scope>NUCLEOTIDE SEQUENCE [LARGE SCALE GENOMIC DNA]</scope>
    <source>
        <strain evidence="8 9">NRRL 30616</strain>
    </source>
</reference>
<evidence type="ECO:0000256" key="6">
    <source>
        <dbReference type="ARBA" id="ARBA00023180"/>
    </source>
</evidence>
<keyword evidence="2" id="KW-0812">Transmembrane</keyword>
<evidence type="ECO:0000313" key="9">
    <source>
        <dbReference type="Proteomes" id="UP000182658"/>
    </source>
</evidence>
<dbReference type="OrthoDB" id="3687641at2759"/>
<dbReference type="Proteomes" id="UP000182658">
    <property type="component" value="Unassembled WGS sequence"/>
</dbReference>